<keyword evidence="4 7" id="KW-0812">Transmembrane</keyword>
<evidence type="ECO:0000313" key="9">
    <source>
        <dbReference type="EMBL" id="MCT4795302.1"/>
    </source>
</evidence>
<keyword evidence="3" id="KW-1003">Cell membrane</keyword>
<feature type="transmembrane region" description="Helical" evidence="7">
    <location>
        <begin position="161"/>
        <end position="179"/>
    </location>
</feature>
<evidence type="ECO:0000256" key="1">
    <source>
        <dbReference type="ARBA" id="ARBA00004651"/>
    </source>
</evidence>
<proteinExistence type="predicted"/>
<gene>
    <name evidence="9" type="ORF">NQG31_07070</name>
</gene>
<keyword evidence="10" id="KW-1185">Reference proteome</keyword>
<feature type="transmembrane region" description="Helical" evidence="7">
    <location>
        <begin position="250"/>
        <end position="270"/>
    </location>
</feature>
<dbReference type="InterPro" id="IPR011701">
    <property type="entry name" value="MFS"/>
</dbReference>
<feature type="transmembrane region" description="Helical" evidence="7">
    <location>
        <begin position="277"/>
        <end position="295"/>
    </location>
</feature>
<comment type="subcellular location">
    <subcellularLocation>
        <location evidence="1">Cell membrane</location>
        <topology evidence="1">Multi-pass membrane protein</topology>
    </subcellularLocation>
</comment>
<dbReference type="PROSITE" id="PS50850">
    <property type="entry name" value="MFS"/>
    <property type="match status" value="1"/>
</dbReference>
<feature type="transmembrane region" description="Helical" evidence="7">
    <location>
        <begin position="301"/>
        <end position="326"/>
    </location>
</feature>
<accession>A0ABT2KWK5</accession>
<evidence type="ECO:0000256" key="6">
    <source>
        <dbReference type="ARBA" id="ARBA00023136"/>
    </source>
</evidence>
<feature type="domain" description="Major facilitator superfamily (MFS) profile" evidence="8">
    <location>
        <begin position="6"/>
        <end position="393"/>
    </location>
</feature>
<dbReference type="PANTHER" id="PTHR23513:SF6">
    <property type="entry name" value="MAJOR FACILITATOR SUPERFAMILY ASSOCIATED DOMAIN-CONTAINING PROTEIN"/>
    <property type="match status" value="1"/>
</dbReference>
<dbReference type="Gene3D" id="1.20.1250.20">
    <property type="entry name" value="MFS general substrate transporter like domains"/>
    <property type="match status" value="1"/>
</dbReference>
<keyword evidence="2" id="KW-0813">Transport</keyword>
<protein>
    <submittedName>
        <fullName evidence="9">MFS transporter</fullName>
    </submittedName>
</protein>
<dbReference type="CDD" id="cd06173">
    <property type="entry name" value="MFS_MefA_like"/>
    <property type="match status" value="1"/>
</dbReference>
<sequence>MPTWKQPLLLLTGVGISNLGAWVYFIALNLIVLEMTQSPFAVSVLYMLVPLAALCANFWSGTVIDRTDTRRLMLLLDALRAVVVFSLAFIDSLALIYVLVFLLNIASSVFESASLVYMTKLVPSGDRQRFNAMKNFVQSAGFILGPAIAGLLFMIGSPTLAIQLNALALLVSVGILALLPTLHTAREEVEVFNVRMIIEDWKTVVRFASTKRYVTLVYSLFCVMTIFMSGLDSLEASFATQVLDFSESRYGFLVSVAGAGIIAGSIINATFSTRMTLPFLISFGAIMTPVGYLIFAFSESFVVASVGFFLLTFALSFANTGFLSFYQNNVPTDLMGRFSGVISVAESVLIIGLTFGIGLLAEFVGIRSTYVAFSLAFLLVGLVTVRVVLERSKRGLYEPVVIEENVS</sequence>
<reference evidence="9 10" key="1">
    <citation type="submission" date="2022-07" db="EMBL/GenBank/DDBJ databases">
        <title>Genomic and pangenome structural analysis of the polyextremophile Exiguobacterium.</title>
        <authorList>
            <person name="Shen L."/>
        </authorList>
    </citation>
    <scope>NUCLEOTIDE SEQUENCE [LARGE SCALE GENOMIC DNA]</scope>
    <source>
        <strain evidence="9 10">12_1</strain>
    </source>
</reference>
<dbReference type="InterPro" id="IPR036259">
    <property type="entry name" value="MFS_trans_sf"/>
</dbReference>
<evidence type="ECO:0000313" key="10">
    <source>
        <dbReference type="Proteomes" id="UP001206821"/>
    </source>
</evidence>
<dbReference type="RefSeq" id="WP_034815399.1">
    <property type="nucleotide sequence ID" value="NZ_JANIEK010000022.1"/>
</dbReference>
<feature type="transmembrane region" description="Helical" evidence="7">
    <location>
        <begin position="370"/>
        <end position="389"/>
    </location>
</feature>
<feature type="transmembrane region" description="Helical" evidence="7">
    <location>
        <begin position="136"/>
        <end position="155"/>
    </location>
</feature>
<feature type="transmembrane region" description="Helical" evidence="7">
    <location>
        <begin position="40"/>
        <end position="60"/>
    </location>
</feature>
<keyword evidence="6 7" id="KW-0472">Membrane</keyword>
<evidence type="ECO:0000256" key="7">
    <source>
        <dbReference type="SAM" id="Phobius"/>
    </source>
</evidence>
<evidence type="ECO:0000256" key="3">
    <source>
        <dbReference type="ARBA" id="ARBA00022475"/>
    </source>
</evidence>
<dbReference type="SUPFAM" id="SSF103473">
    <property type="entry name" value="MFS general substrate transporter"/>
    <property type="match status" value="1"/>
</dbReference>
<dbReference type="PANTHER" id="PTHR23513">
    <property type="entry name" value="INTEGRAL MEMBRANE EFFLUX PROTEIN-RELATED"/>
    <property type="match status" value="1"/>
</dbReference>
<evidence type="ECO:0000256" key="5">
    <source>
        <dbReference type="ARBA" id="ARBA00022989"/>
    </source>
</evidence>
<dbReference type="InterPro" id="IPR020846">
    <property type="entry name" value="MFS_dom"/>
</dbReference>
<dbReference type="Pfam" id="PF07690">
    <property type="entry name" value="MFS_1"/>
    <property type="match status" value="1"/>
</dbReference>
<feature type="transmembrane region" description="Helical" evidence="7">
    <location>
        <begin position="213"/>
        <end position="230"/>
    </location>
</feature>
<dbReference type="EMBL" id="JANIEK010000022">
    <property type="protein sequence ID" value="MCT4795302.1"/>
    <property type="molecule type" value="Genomic_DNA"/>
</dbReference>
<dbReference type="PRINTS" id="PR01988">
    <property type="entry name" value="EXPORTERBACE"/>
</dbReference>
<dbReference type="Proteomes" id="UP001206821">
    <property type="component" value="Unassembled WGS sequence"/>
</dbReference>
<evidence type="ECO:0000256" key="2">
    <source>
        <dbReference type="ARBA" id="ARBA00022448"/>
    </source>
</evidence>
<comment type="caution">
    <text evidence="9">The sequence shown here is derived from an EMBL/GenBank/DDBJ whole genome shotgun (WGS) entry which is preliminary data.</text>
</comment>
<keyword evidence="5 7" id="KW-1133">Transmembrane helix</keyword>
<evidence type="ECO:0000256" key="4">
    <source>
        <dbReference type="ARBA" id="ARBA00022692"/>
    </source>
</evidence>
<dbReference type="InterPro" id="IPR022324">
    <property type="entry name" value="Bacilysin_exporter_BacE_put"/>
</dbReference>
<evidence type="ECO:0000259" key="8">
    <source>
        <dbReference type="PROSITE" id="PS50850"/>
    </source>
</evidence>
<feature type="transmembrane region" description="Helical" evidence="7">
    <location>
        <begin position="338"/>
        <end position="364"/>
    </location>
</feature>
<name>A0ABT2KWK5_9BACL</name>
<feature type="transmembrane region" description="Helical" evidence="7">
    <location>
        <begin position="7"/>
        <end position="28"/>
    </location>
</feature>
<organism evidence="9 10">
    <name type="scientific">Exiguobacterium alkaliphilum</name>
    <dbReference type="NCBI Taxonomy" id="1428684"/>
    <lineage>
        <taxon>Bacteria</taxon>
        <taxon>Bacillati</taxon>
        <taxon>Bacillota</taxon>
        <taxon>Bacilli</taxon>
        <taxon>Bacillales</taxon>
        <taxon>Bacillales Family XII. Incertae Sedis</taxon>
        <taxon>Exiguobacterium</taxon>
    </lineage>
</organism>